<dbReference type="EMBL" id="CM001219">
    <property type="protein sequence ID" value="AES71144.1"/>
    <property type="molecule type" value="Genomic_DNA"/>
</dbReference>
<evidence type="ECO:0000256" key="1">
    <source>
        <dbReference type="SAM" id="Phobius"/>
    </source>
</evidence>
<evidence type="ECO:0000313" key="4">
    <source>
        <dbReference type="Proteomes" id="UP000002051"/>
    </source>
</evidence>
<sequence>MIVSIYDEFVLVPFFASHVVNFLVGLGLEFVLLPFSKQFFYEGLSYIRTERVIFLWVLLTIVSEQWLRKPKVACLH</sequence>
<gene>
    <name evidence="2" type="ordered locus">MTR_3g070550</name>
</gene>
<protein>
    <submittedName>
        <fullName evidence="2">Transmembrane protein, putative</fullName>
    </submittedName>
</protein>
<name>G7JB92_MEDTR</name>
<accession>G7JB92</accession>
<dbReference type="EnsemblPlants" id="AES71144">
    <property type="protein sequence ID" value="AES71144"/>
    <property type="gene ID" value="MTR_3g070550"/>
</dbReference>
<reference evidence="2 4" key="1">
    <citation type="journal article" date="2011" name="Nature">
        <title>The Medicago genome provides insight into the evolution of rhizobial symbioses.</title>
        <authorList>
            <person name="Young N.D."/>
            <person name="Debelle F."/>
            <person name="Oldroyd G.E."/>
            <person name="Geurts R."/>
            <person name="Cannon S.B."/>
            <person name="Udvardi M.K."/>
            <person name="Benedito V.A."/>
            <person name="Mayer K.F."/>
            <person name="Gouzy J."/>
            <person name="Schoof H."/>
            <person name="Van de Peer Y."/>
            <person name="Proost S."/>
            <person name="Cook D.R."/>
            <person name="Meyers B.C."/>
            <person name="Spannagl M."/>
            <person name="Cheung F."/>
            <person name="De Mita S."/>
            <person name="Krishnakumar V."/>
            <person name="Gundlach H."/>
            <person name="Zhou S."/>
            <person name="Mudge J."/>
            <person name="Bharti A.K."/>
            <person name="Murray J.D."/>
            <person name="Naoumkina M.A."/>
            <person name="Rosen B."/>
            <person name="Silverstein K.A."/>
            <person name="Tang H."/>
            <person name="Rombauts S."/>
            <person name="Zhao P.X."/>
            <person name="Zhou P."/>
            <person name="Barbe V."/>
            <person name="Bardou P."/>
            <person name="Bechner M."/>
            <person name="Bellec A."/>
            <person name="Berger A."/>
            <person name="Berges H."/>
            <person name="Bidwell S."/>
            <person name="Bisseling T."/>
            <person name="Choisne N."/>
            <person name="Couloux A."/>
            <person name="Denny R."/>
            <person name="Deshpande S."/>
            <person name="Dai X."/>
            <person name="Doyle J.J."/>
            <person name="Dudez A.M."/>
            <person name="Farmer A.D."/>
            <person name="Fouteau S."/>
            <person name="Franken C."/>
            <person name="Gibelin C."/>
            <person name="Gish J."/>
            <person name="Goldstein S."/>
            <person name="Gonzalez A.J."/>
            <person name="Green P.J."/>
            <person name="Hallab A."/>
            <person name="Hartog M."/>
            <person name="Hua A."/>
            <person name="Humphray S.J."/>
            <person name="Jeong D.H."/>
            <person name="Jing Y."/>
            <person name="Jocker A."/>
            <person name="Kenton S.M."/>
            <person name="Kim D.J."/>
            <person name="Klee K."/>
            <person name="Lai H."/>
            <person name="Lang C."/>
            <person name="Lin S."/>
            <person name="Macmil S.L."/>
            <person name="Magdelenat G."/>
            <person name="Matthews L."/>
            <person name="McCorrison J."/>
            <person name="Monaghan E.L."/>
            <person name="Mun J.H."/>
            <person name="Najar F.Z."/>
            <person name="Nicholson C."/>
            <person name="Noirot C."/>
            <person name="O'Bleness M."/>
            <person name="Paule C.R."/>
            <person name="Poulain J."/>
            <person name="Prion F."/>
            <person name="Qin B."/>
            <person name="Qu C."/>
            <person name="Retzel E.F."/>
            <person name="Riddle C."/>
            <person name="Sallet E."/>
            <person name="Samain S."/>
            <person name="Samson N."/>
            <person name="Sanders I."/>
            <person name="Saurat O."/>
            <person name="Scarpelli C."/>
            <person name="Schiex T."/>
            <person name="Segurens B."/>
            <person name="Severin A.J."/>
            <person name="Sherrier D.J."/>
            <person name="Shi R."/>
            <person name="Sims S."/>
            <person name="Singer S.R."/>
            <person name="Sinharoy S."/>
            <person name="Sterck L."/>
            <person name="Viollet A."/>
            <person name="Wang B.B."/>
            <person name="Wang K."/>
            <person name="Wang M."/>
            <person name="Wang X."/>
            <person name="Warfsmann J."/>
            <person name="Weissenbach J."/>
            <person name="White D.D."/>
            <person name="White J.D."/>
            <person name="Wiley G.B."/>
            <person name="Wincker P."/>
            <person name="Xing Y."/>
            <person name="Yang L."/>
            <person name="Yao Z."/>
            <person name="Ying F."/>
            <person name="Zhai J."/>
            <person name="Zhou L."/>
            <person name="Zuber A."/>
            <person name="Denarie J."/>
            <person name="Dixon R.A."/>
            <person name="May G.D."/>
            <person name="Schwartz D.C."/>
            <person name="Rogers J."/>
            <person name="Quetier F."/>
            <person name="Town C.D."/>
            <person name="Roe B.A."/>
        </authorList>
    </citation>
    <scope>NUCLEOTIDE SEQUENCE [LARGE SCALE GENOMIC DNA]</scope>
    <source>
        <strain evidence="2">A17</strain>
        <strain evidence="3 4">cv. Jemalong A17</strain>
    </source>
</reference>
<keyword evidence="1" id="KW-0472">Membrane</keyword>
<proteinExistence type="predicted"/>
<evidence type="ECO:0000313" key="3">
    <source>
        <dbReference type="EnsemblPlants" id="AES71144"/>
    </source>
</evidence>
<dbReference type="PaxDb" id="3880-AES71144"/>
<dbReference type="AlphaFoldDB" id="G7JB92"/>
<keyword evidence="1 2" id="KW-0812">Transmembrane</keyword>
<evidence type="ECO:0000313" key="2">
    <source>
        <dbReference type="EMBL" id="AES71144.1"/>
    </source>
</evidence>
<keyword evidence="1" id="KW-1133">Transmembrane helix</keyword>
<dbReference type="HOGENOM" id="CLU_2658197_0_0_1"/>
<reference evidence="2 4" key="2">
    <citation type="journal article" date="2014" name="BMC Genomics">
        <title>An improved genome release (version Mt4.0) for the model legume Medicago truncatula.</title>
        <authorList>
            <person name="Tang H."/>
            <person name="Krishnakumar V."/>
            <person name="Bidwell S."/>
            <person name="Rosen B."/>
            <person name="Chan A."/>
            <person name="Zhou S."/>
            <person name="Gentzbittel L."/>
            <person name="Childs K.L."/>
            <person name="Yandell M."/>
            <person name="Gundlach H."/>
            <person name="Mayer K.F."/>
            <person name="Schwartz D.C."/>
            <person name="Town C.D."/>
        </authorList>
    </citation>
    <scope>GENOME REANNOTATION</scope>
    <source>
        <strain evidence="3 4">cv. Jemalong A17</strain>
    </source>
</reference>
<keyword evidence="4" id="KW-1185">Reference proteome</keyword>
<reference evidence="3" key="3">
    <citation type="submission" date="2015-04" db="UniProtKB">
        <authorList>
            <consortium name="EnsemblPlants"/>
        </authorList>
    </citation>
    <scope>IDENTIFICATION</scope>
    <source>
        <strain evidence="3">cv. Jemalong A17</strain>
    </source>
</reference>
<organism evidence="2 4">
    <name type="scientific">Medicago truncatula</name>
    <name type="common">Barrel medic</name>
    <name type="synonym">Medicago tribuloides</name>
    <dbReference type="NCBI Taxonomy" id="3880"/>
    <lineage>
        <taxon>Eukaryota</taxon>
        <taxon>Viridiplantae</taxon>
        <taxon>Streptophyta</taxon>
        <taxon>Embryophyta</taxon>
        <taxon>Tracheophyta</taxon>
        <taxon>Spermatophyta</taxon>
        <taxon>Magnoliopsida</taxon>
        <taxon>eudicotyledons</taxon>
        <taxon>Gunneridae</taxon>
        <taxon>Pentapetalae</taxon>
        <taxon>rosids</taxon>
        <taxon>fabids</taxon>
        <taxon>Fabales</taxon>
        <taxon>Fabaceae</taxon>
        <taxon>Papilionoideae</taxon>
        <taxon>50 kb inversion clade</taxon>
        <taxon>NPAAA clade</taxon>
        <taxon>Hologalegina</taxon>
        <taxon>IRL clade</taxon>
        <taxon>Trifolieae</taxon>
        <taxon>Medicago</taxon>
    </lineage>
</organism>
<feature type="transmembrane region" description="Helical" evidence="1">
    <location>
        <begin position="12"/>
        <end position="32"/>
    </location>
</feature>
<dbReference type="Proteomes" id="UP000002051">
    <property type="component" value="Chromosome 3"/>
</dbReference>